<evidence type="ECO:0000256" key="6">
    <source>
        <dbReference type="ARBA" id="ARBA00035254"/>
    </source>
</evidence>
<feature type="domain" description="RNA-binding S4" evidence="9">
    <location>
        <begin position="86"/>
        <end position="150"/>
    </location>
</feature>
<dbReference type="PANTHER" id="PTHR11831:SF4">
    <property type="entry name" value="SMALL RIBOSOMAL SUBUNIT PROTEIN US4M"/>
    <property type="match status" value="1"/>
</dbReference>
<proteinExistence type="inferred from homology"/>
<feature type="domain" description="Small ribosomal subunit protein uS4 N-terminal" evidence="10">
    <location>
        <begin position="3"/>
        <end position="85"/>
    </location>
</feature>
<dbReference type="GO" id="GO:0003735">
    <property type="term" value="F:structural constituent of ribosome"/>
    <property type="evidence" value="ECO:0007669"/>
    <property type="project" value="InterPro"/>
</dbReference>
<evidence type="ECO:0000256" key="1">
    <source>
        <dbReference type="ARBA" id="ARBA00007465"/>
    </source>
</evidence>
<keyword evidence="5 7" id="KW-0687">Ribonucleoprotein</keyword>
<keyword evidence="4 7" id="KW-0689">Ribosomal protein</keyword>
<dbReference type="Pfam" id="PF01479">
    <property type="entry name" value="S4"/>
    <property type="match status" value="1"/>
</dbReference>
<evidence type="ECO:0000313" key="12">
    <source>
        <dbReference type="Proteomes" id="UP000192468"/>
    </source>
</evidence>
<protein>
    <recommendedName>
        <fullName evidence="6 7">Small ribosomal subunit protein uS4</fullName>
    </recommendedName>
</protein>
<dbReference type="AlphaFoldDB" id="A0A1W1XL95"/>
<keyword evidence="12" id="KW-1185">Reference proteome</keyword>
<dbReference type="SMART" id="SM01390">
    <property type="entry name" value="Ribosomal_S4"/>
    <property type="match status" value="1"/>
</dbReference>
<evidence type="ECO:0000313" key="11">
    <source>
        <dbReference type="EMBL" id="SMC24675.1"/>
    </source>
</evidence>
<dbReference type="EMBL" id="FWXH01000007">
    <property type="protein sequence ID" value="SMC24675.1"/>
    <property type="molecule type" value="Genomic_DNA"/>
</dbReference>
<comment type="similarity">
    <text evidence="1 7 8">Belongs to the universal ribosomal protein uS4 family.</text>
</comment>
<evidence type="ECO:0000256" key="4">
    <source>
        <dbReference type="ARBA" id="ARBA00022980"/>
    </source>
</evidence>
<dbReference type="OrthoDB" id="9803672at2"/>
<dbReference type="InterPro" id="IPR022801">
    <property type="entry name" value="Ribosomal_uS4"/>
</dbReference>
<dbReference type="PANTHER" id="PTHR11831">
    <property type="entry name" value="30S 40S RIBOSOMAL PROTEIN"/>
    <property type="match status" value="1"/>
</dbReference>
<dbReference type="FunFam" id="3.10.290.10:FF:000001">
    <property type="entry name" value="30S ribosomal protein S4"/>
    <property type="match status" value="1"/>
</dbReference>
<evidence type="ECO:0000256" key="7">
    <source>
        <dbReference type="HAMAP-Rule" id="MF_01306"/>
    </source>
</evidence>
<evidence type="ECO:0000259" key="10">
    <source>
        <dbReference type="SMART" id="SM01390"/>
    </source>
</evidence>
<dbReference type="PROSITE" id="PS00632">
    <property type="entry name" value="RIBOSOMAL_S4"/>
    <property type="match status" value="1"/>
</dbReference>
<dbReference type="GO" id="GO:0015935">
    <property type="term" value="C:small ribosomal subunit"/>
    <property type="evidence" value="ECO:0007669"/>
    <property type="project" value="InterPro"/>
</dbReference>
<dbReference type="NCBIfam" id="TIGR01017">
    <property type="entry name" value="rpsD_bact"/>
    <property type="match status" value="1"/>
</dbReference>
<name>A0A1W1XL95_9CLOT</name>
<gene>
    <name evidence="7" type="primary">rpsD</name>
    <name evidence="11" type="ORF">SAMN02745134_02255</name>
</gene>
<comment type="function">
    <text evidence="7">With S5 and S12 plays an important role in translational accuracy.</text>
</comment>
<dbReference type="SUPFAM" id="SSF55174">
    <property type="entry name" value="Alpha-L RNA-binding motif"/>
    <property type="match status" value="1"/>
</dbReference>
<sequence length="195" mass="22917">MATTRGPRFKECRRFGVNIYGHAKAMNRFEVNRKPKKISDYAVHLMEKQKLRAYYGVLEKQFKRYVYKSMKSGELSGETLLKFLECRLDNMVYRIGFANSIRQARQMVNHGLILVNGEKVDIPSYGTKINDVISLREKYRKNELFSSNFTELSSFSLPYIKKDFNNFCGELTRLPERKEIPIHVNDMAVIEFYSK</sequence>
<dbReference type="PROSITE" id="PS50889">
    <property type="entry name" value="S4"/>
    <property type="match status" value="1"/>
</dbReference>
<dbReference type="InterPro" id="IPR018079">
    <property type="entry name" value="Ribosomal_uS4_CS"/>
</dbReference>
<reference evidence="11 12" key="1">
    <citation type="submission" date="2017-04" db="EMBL/GenBank/DDBJ databases">
        <authorList>
            <person name="Afonso C.L."/>
            <person name="Miller P.J."/>
            <person name="Scott M.A."/>
            <person name="Spackman E."/>
            <person name="Goraichik I."/>
            <person name="Dimitrov K.M."/>
            <person name="Suarez D.L."/>
            <person name="Swayne D.E."/>
        </authorList>
    </citation>
    <scope>NUCLEOTIDE SEQUENCE [LARGE SCALE GENOMIC DNA]</scope>
    <source>
        <strain evidence="11 12">DSM 12555</strain>
    </source>
</reference>
<evidence type="ECO:0000256" key="3">
    <source>
        <dbReference type="ARBA" id="ARBA00022884"/>
    </source>
</evidence>
<dbReference type="Proteomes" id="UP000192468">
    <property type="component" value="Unassembled WGS sequence"/>
</dbReference>
<keyword evidence="2 7" id="KW-0699">rRNA-binding</keyword>
<dbReference type="InterPro" id="IPR002942">
    <property type="entry name" value="S4_RNA-bd"/>
</dbReference>
<dbReference type="GO" id="GO:0042274">
    <property type="term" value="P:ribosomal small subunit biogenesis"/>
    <property type="evidence" value="ECO:0007669"/>
    <property type="project" value="TreeGrafter"/>
</dbReference>
<dbReference type="GO" id="GO:0006412">
    <property type="term" value="P:translation"/>
    <property type="evidence" value="ECO:0007669"/>
    <property type="project" value="UniProtKB-UniRule"/>
</dbReference>
<dbReference type="Pfam" id="PF00163">
    <property type="entry name" value="Ribosomal_S4"/>
    <property type="match status" value="1"/>
</dbReference>
<evidence type="ECO:0000256" key="8">
    <source>
        <dbReference type="RuleBase" id="RU003699"/>
    </source>
</evidence>
<dbReference type="Gene3D" id="1.10.1050.10">
    <property type="entry name" value="Ribosomal Protein S4 Delta 41, Chain A, domain 1"/>
    <property type="match status" value="1"/>
</dbReference>
<evidence type="ECO:0000259" key="9">
    <source>
        <dbReference type="SMART" id="SM00363"/>
    </source>
</evidence>
<accession>A0A1W1XL95</accession>
<dbReference type="InterPro" id="IPR001912">
    <property type="entry name" value="Ribosomal_uS4_N"/>
</dbReference>
<comment type="subunit">
    <text evidence="7">Part of the 30S ribosomal subunit. Contacts protein S5. The interaction surface between S4 and S5 is involved in control of translational fidelity.</text>
</comment>
<keyword evidence="3 7" id="KW-0694">RNA-binding</keyword>
<dbReference type="STRING" id="1121291.SAMN02745134_02255"/>
<comment type="function">
    <text evidence="7">One of the primary rRNA binding proteins, it binds directly to 16S rRNA where it nucleates assembly of the body of the 30S subunit.</text>
</comment>
<dbReference type="RefSeq" id="WP_084116086.1">
    <property type="nucleotide sequence ID" value="NZ_FWXH01000007.1"/>
</dbReference>
<dbReference type="GO" id="GO:0019843">
    <property type="term" value="F:rRNA binding"/>
    <property type="evidence" value="ECO:0007669"/>
    <property type="project" value="UniProtKB-UniRule"/>
</dbReference>
<dbReference type="NCBIfam" id="NF003717">
    <property type="entry name" value="PRK05327.1"/>
    <property type="match status" value="1"/>
</dbReference>
<evidence type="ECO:0000256" key="5">
    <source>
        <dbReference type="ARBA" id="ARBA00023274"/>
    </source>
</evidence>
<dbReference type="HAMAP" id="MF_01306_B">
    <property type="entry name" value="Ribosomal_uS4_B"/>
    <property type="match status" value="1"/>
</dbReference>
<dbReference type="SMART" id="SM00363">
    <property type="entry name" value="S4"/>
    <property type="match status" value="1"/>
</dbReference>
<organism evidence="11 12">
    <name type="scientific">Clostridium acidisoli DSM 12555</name>
    <dbReference type="NCBI Taxonomy" id="1121291"/>
    <lineage>
        <taxon>Bacteria</taxon>
        <taxon>Bacillati</taxon>
        <taxon>Bacillota</taxon>
        <taxon>Clostridia</taxon>
        <taxon>Eubacteriales</taxon>
        <taxon>Clostridiaceae</taxon>
        <taxon>Clostridium</taxon>
    </lineage>
</organism>
<dbReference type="CDD" id="cd00165">
    <property type="entry name" value="S4"/>
    <property type="match status" value="1"/>
</dbReference>
<dbReference type="Gene3D" id="3.10.290.10">
    <property type="entry name" value="RNA-binding S4 domain"/>
    <property type="match status" value="1"/>
</dbReference>
<dbReference type="InterPro" id="IPR005709">
    <property type="entry name" value="Ribosomal_uS4_bac-type"/>
</dbReference>
<dbReference type="InterPro" id="IPR036986">
    <property type="entry name" value="S4_RNA-bd_sf"/>
</dbReference>
<evidence type="ECO:0000256" key="2">
    <source>
        <dbReference type="ARBA" id="ARBA00022730"/>
    </source>
</evidence>